<evidence type="ECO:0000256" key="7">
    <source>
        <dbReference type="ARBA" id="ARBA00022691"/>
    </source>
</evidence>
<evidence type="ECO:0000256" key="1">
    <source>
        <dbReference type="ARBA" id="ARBA00001966"/>
    </source>
</evidence>
<gene>
    <name evidence="16" type="ORF">DENIS_2712</name>
</gene>
<dbReference type="UniPathway" id="UPA00782"/>
<evidence type="ECO:0000256" key="9">
    <source>
        <dbReference type="ARBA" id="ARBA00023004"/>
    </source>
</evidence>
<keyword evidence="11" id="KW-0535">Nitrogen fixation</keyword>
<dbReference type="SUPFAM" id="SSF102114">
    <property type="entry name" value="Radical SAM enzymes"/>
    <property type="match status" value="1"/>
</dbReference>
<dbReference type="InterPro" id="IPR036105">
    <property type="entry name" value="DiNase_FeMo-co_biosyn_sf"/>
</dbReference>
<dbReference type="NCBIfam" id="TIGR01290">
    <property type="entry name" value="nifB"/>
    <property type="match status" value="1"/>
</dbReference>
<evidence type="ECO:0000256" key="4">
    <source>
        <dbReference type="ARBA" id="ARBA00006804"/>
    </source>
</evidence>
<dbReference type="SFLD" id="SFLDF00281">
    <property type="entry name" value="FeMo_cofactor_biosynthesis_pro"/>
    <property type="match status" value="1"/>
</dbReference>
<evidence type="ECO:0000256" key="11">
    <source>
        <dbReference type="ARBA" id="ARBA00023231"/>
    </source>
</evidence>
<keyword evidence="9" id="KW-0408">Iron</keyword>
<evidence type="ECO:0000256" key="14">
    <source>
        <dbReference type="ARBA" id="ARBA00032102"/>
    </source>
</evidence>
<dbReference type="InterPro" id="IPR007197">
    <property type="entry name" value="rSAM"/>
</dbReference>
<reference evidence="17" key="2">
    <citation type="submission" date="2019-01" db="EMBL/GenBank/DDBJ databases">
        <title>Genome sequence of Desulfonema ishimotonii strain Tokyo 01.</title>
        <authorList>
            <person name="Fukui M."/>
        </authorList>
    </citation>
    <scope>NUCLEOTIDE SEQUENCE [LARGE SCALE GENOMIC DNA]</scope>
    <source>
        <strain evidence="17">Tokyo 01</strain>
    </source>
</reference>
<dbReference type="GO" id="GO:0032324">
    <property type="term" value="P:molybdopterin cofactor biosynthetic process"/>
    <property type="evidence" value="ECO:0007669"/>
    <property type="project" value="UniProtKB-ARBA"/>
</dbReference>
<keyword evidence="6" id="KW-0004">4Fe-4S</keyword>
<dbReference type="InterPro" id="IPR058240">
    <property type="entry name" value="rSAM_sf"/>
</dbReference>
<dbReference type="PANTHER" id="PTHR43787">
    <property type="entry name" value="FEMO COFACTOR BIOSYNTHESIS PROTEIN NIFB-RELATED"/>
    <property type="match status" value="1"/>
</dbReference>
<comment type="function">
    <text evidence="2">Involved in the biosynthesis of the iron-molybdenum cofactor (FeMo-co or M-cluster) found in the dinitrogenase enzyme of the nitrogenase complex in nitrogen-fixing microorganisms. NifB catalyzes the crucial step of radical SAM-dependent carbide insertion that occurs concomitant with the insertion of a 9th sulfur and the rearrangement/coupling of two [4Fe-4S] clusters into a [8Fe-9S-C] cluster, the precursor to the M-cluster.</text>
</comment>
<dbReference type="InterPro" id="IPR005980">
    <property type="entry name" value="Nase_CF_NifB"/>
</dbReference>
<evidence type="ECO:0000256" key="10">
    <source>
        <dbReference type="ARBA" id="ARBA00023014"/>
    </source>
</evidence>
<dbReference type="GO" id="GO:0051539">
    <property type="term" value="F:4 iron, 4 sulfur cluster binding"/>
    <property type="evidence" value="ECO:0007669"/>
    <property type="project" value="UniProtKB-KW"/>
</dbReference>
<evidence type="ECO:0000256" key="6">
    <source>
        <dbReference type="ARBA" id="ARBA00022485"/>
    </source>
</evidence>
<name>A0A401FXQ7_9BACT</name>
<evidence type="ECO:0000256" key="12">
    <source>
        <dbReference type="ARBA" id="ARBA00023239"/>
    </source>
</evidence>
<dbReference type="Gene3D" id="3.30.420.130">
    <property type="entry name" value="Dinitrogenase iron-molybdenum cofactor biosynthesis domain"/>
    <property type="match status" value="1"/>
</dbReference>
<evidence type="ECO:0000256" key="2">
    <source>
        <dbReference type="ARBA" id="ARBA00003522"/>
    </source>
</evidence>
<sequence>MNLDNHPCFNVRAHKKYGRVHLPVAPRCNIQCNFCNRKFDCVNESRPGVTSGLLTPFQAMAYLEEVFRQKQNISVVGIAGPGDPFANPEETMETLRRVRETYPEMILCIATNGLYLEPYVDELADLKVSHVTVTVNAVDPAIGSKIYSWVRYDKRVMRSEKGAEILLARQLSAIRKLKSRGITVKINSIIIPGINDDHIEAVAEKMAELDVDILNCVPYYPNKGSVFEDFEEPSKAMVKEIRDKAGKYVKQMRHCTRCRADAVGLLGETPSAGLMRKLQECGHLSEENPRKKYDGTRSYVAVASMEGVLVNQHLGEASKLMIYGEKDGMITLLEARDTPPKGGGFQRWEQLADETLGDCGTLLVSGIGENPRRLLTMRGIDILEIEGVIDEAVRAVFEGNSLKHLIKRNMTACGAGCSGTGMGCG</sequence>
<dbReference type="PROSITE" id="PS01305">
    <property type="entry name" value="MOAA_NIFB_PQQE"/>
    <property type="match status" value="1"/>
</dbReference>
<feature type="domain" description="Radical SAM core" evidence="15">
    <location>
        <begin position="14"/>
        <end position="259"/>
    </location>
</feature>
<dbReference type="OrthoDB" id="9785734at2"/>
<dbReference type="GO" id="GO:0046872">
    <property type="term" value="F:metal ion binding"/>
    <property type="evidence" value="ECO:0007669"/>
    <property type="project" value="UniProtKB-KW"/>
</dbReference>
<organism evidence="16 17">
    <name type="scientific">Desulfonema ishimotonii</name>
    <dbReference type="NCBI Taxonomy" id="45657"/>
    <lineage>
        <taxon>Bacteria</taxon>
        <taxon>Pseudomonadati</taxon>
        <taxon>Thermodesulfobacteriota</taxon>
        <taxon>Desulfobacteria</taxon>
        <taxon>Desulfobacterales</taxon>
        <taxon>Desulfococcaceae</taxon>
        <taxon>Desulfonema</taxon>
    </lineage>
</organism>
<comment type="cofactor">
    <cofactor evidence="1">
        <name>[4Fe-4S] cluster</name>
        <dbReference type="ChEBI" id="CHEBI:49883"/>
    </cofactor>
</comment>
<evidence type="ECO:0000313" key="16">
    <source>
        <dbReference type="EMBL" id="GBC61750.1"/>
    </source>
</evidence>
<dbReference type="SUPFAM" id="SSF53146">
    <property type="entry name" value="Nitrogenase accessory factor-like"/>
    <property type="match status" value="1"/>
</dbReference>
<keyword evidence="8" id="KW-0479">Metal-binding</keyword>
<dbReference type="CDD" id="cd01335">
    <property type="entry name" value="Radical_SAM"/>
    <property type="match status" value="1"/>
</dbReference>
<dbReference type="SFLD" id="SFLDG01068">
    <property type="entry name" value="FeMo_cofactor_biosynthesis_pro"/>
    <property type="match status" value="1"/>
</dbReference>
<dbReference type="PROSITE" id="PS51918">
    <property type="entry name" value="RADICAL_SAM"/>
    <property type="match status" value="1"/>
</dbReference>
<dbReference type="Proteomes" id="UP000288096">
    <property type="component" value="Unassembled WGS sequence"/>
</dbReference>
<dbReference type="SFLD" id="SFLDG01067">
    <property type="entry name" value="SPASM/twitch_domain_containing"/>
    <property type="match status" value="1"/>
</dbReference>
<dbReference type="InterPro" id="IPR003731">
    <property type="entry name" value="Di-Nase_FeMo-co_biosynth"/>
</dbReference>
<evidence type="ECO:0000256" key="3">
    <source>
        <dbReference type="ARBA" id="ARBA00005155"/>
    </source>
</evidence>
<keyword evidence="7" id="KW-0949">S-adenosyl-L-methionine</keyword>
<reference evidence="17" key="1">
    <citation type="submission" date="2017-11" db="EMBL/GenBank/DDBJ databases">
        <authorList>
            <person name="Watanabe M."/>
            <person name="Kojima H."/>
        </authorList>
    </citation>
    <scope>NUCLEOTIDE SEQUENCE [LARGE SCALE GENOMIC DNA]</scope>
    <source>
        <strain evidence="17">Tokyo 01</strain>
    </source>
</reference>
<dbReference type="GO" id="GO:0016829">
    <property type="term" value="F:lyase activity"/>
    <property type="evidence" value="ECO:0007669"/>
    <property type="project" value="UniProtKB-KW"/>
</dbReference>
<keyword evidence="17" id="KW-1185">Reference proteome</keyword>
<dbReference type="InterPro" id="IPR000385">
    <property type="entry name" value="MoaA_NifB_PqqE_Fe-S-bd_CS"/>
</dbReference>
<comment type="similarity">
    <text evidence="4">Belongs to the radical SAM superfamily. NifB family.</text>
</comment>
<evidence type="ECO:0000256" key="8">
    <source>
        <dbReference type="ARBA" id="ARBA00022723"/>
    </source>
</evidence>
<evidence type="ECO:0000256" key="5">
    <source>
        <dbReference type="ARBA" id="ARBA00021702"/>
    </source>
</evidence>
<evidence type="ECO:0000259" key="15">
    <source>
        <dbReference type="PROSITE" id="PS51918"/>
    </source>
</evidence>
<protein>
    <recommendedName>
        <fullName evidence="5">FeMo cofactor biosynthesis protein NifB</fullName>
    </recommendedName>
    <alternativeName>
        <fullName evidence="14">Nitrogenase cofactor maturase NifB</fullName>
    </alternativeName>
    <alternativeName>
        <fullName evidence="13">Radical SAM assemblase NifB</fullName>
    </alternativeName>
</protein>
<dbReference type="AlphaFoldDB" id="A0A401FXQ7"/>
<evidence type="ECO:0000256" key="13">
    <source>
        <dbReference type="ARBA" id="ARBA00030926"/>
    </source>
</evidence>
<accession>A0A401FXQ7</accession>
<dbReference type="InterPro" id="IPR006638">
    <property type="entry name" value="Elp3/MiaA/NifB-like_rSAM"/>
</dbReference>
<evidence type="ECO:0000313" key="17">
    <source>
        <dbReference type="Proteomes" id="UP000288096"/>
    </source>
</evidence>
<keyword evidence="10" id="KW-0411">Iron-sulfur</keyword>
<dbReference type="Gene3D" id="3.20.20.70">
    <property type="entry name" value="Aldolase class I"/>
    <property type="match status" value="1"/>
</dbReference>
<dbReference type="Pfam" id="PF04055">
    <property type="entry name" value="Radical_SAM"/>
    <property type="match status" value="1"/>
</dbReference>
<dbReference type="RefSeq" id="WP_124328998.1">
    <property type="nucleotide sequence ID" value="NZ_BEXT01000001.1"/>
</dbReference>
<dbReference type="EMBL" id="BEXT01000001">
    <property type="protein sequence ID" value="GBC61750.1"/>
    <property type="molecule type" value="Genomic_DNA"/>
</dbReference>
<dbReference type="SMART" id="SM00729">
    <property type="entry name" value="Elp3"/>
    <property type="match status" value="1"/>
</dbReference>
<dbReference type="PANTHER" id="PTHR43787:SF13">
    <property type="entry name" value="FEMO COFACTOR BIOSYNTHESIS PROTEIN NIFB"/>
    <property type="match status" value="1"/>
</dbReference>
<dbReference type="Pfam" id="PF02579">
    <property type="entry name" value="Nitro_FeMo-Co"/>
    <property type="match status" value="1"/>
</dbReference>
<keyword evidence="12" id="KW-0456">Lyase</keyword>
<dbReference type="InterPro" id="IPR013785">
    <property type="entry name" value="Aldolase_TIM"/>
</dbReference>
<comment type="pathway">
    <text evidence="3">Cofactor biosynthesis; Fe-Mo cofactor biosynthesis.</text>
</comment>
<comment type="caution">
    <text evidence="16">The sequence shown here is derived from an EMBL/GenBank/DDBJ whole genome shotgun (WGS) entry which is preliminary data.</text>
</comment>
<proteinExistence type="inferred from homology"/>
<dbReference type="SFLD" id="SFLDS00029">
    <property type="entry name" value="Radical_SAM"/>
    <property type="match status" value="1"/>
</dbReference>